<gene>
    <name evidence="1" type="ORF">rosag_15440</name>
</gene>
<evidence type="ECO:0000313" key="2">
    <source>
        <dbReference type="Proteomes" id="UP001161325"/>
    </source>
</evidence>
<accession>A0AA37V695</accession>
<reference evidence="1" key="1">
    <citation type="submission" date="2022-08" db="EMBL/GenBank/DDBJ databases">
        <title>Draft genome sequencing of Roseisolibacter agri AW1220.</title>
        <authorList>
            <person name="Tobiishi Y."/>
            <person name="Tonouchi A."/>
        </authorList>
    </citation>
    <scope>NUCLEOTIDE SEQUENCE</scope>
    <source>
        <strain evidence="1">AW1220</strain>
    </source>
</reference>
<protein>
    <submittedName>
        <fullName evidence="1">Uncharacterized protein</fullName>
    </submittedName>
</protein>
<organism evidence="1 2">
    <name type="scientific">Roseisolibacter agri</name>
    <dbReference type="NCBI Taxonomy" id="2014610"/>
    <lineage>
        <taxon>Bacteria</taxon>
        <taxon>Pseudomonadati</taxon>
        <taxon>Gemmatimonadota</taxon>
        <taxon>Gemmatimonadia</taxon>
        <taxon>Gemmatimonadales</taxon>
        <taxon>Gemmatimonadaceae</taxon>
        <taxon>Roseisolibacter</taxon>
    </lineage>
</organism>
<dbReference type="RefSeq" id="WP_284349471.1">
    <property type="nucleotide sequence ID" value="NZ_BRXS01000002.1"/>
</dbReference>
<proteinExistence type="predicted"/>
<keyword evidence="2" id="KW-1185">Reference proteome</keyword>
<dbReference type="AlphaFoldDB" id="A0AA37V695"/>
<comment type="caution">
    <text evidence="1">The sequence shown here is derived from an EMBL/GenBank/DDBJ whole genome shotgun (WGS) entry which is preliminary data.</text>
</comment>
<evidence type="ECO:0000313" key="1">
    <source>
        <dbReference type="EMBL" id="GLC25031.1"/>
    </source>
</evidence>
<dbReference type="Proteomes" id="UP001161325">
    <property type="component" value="Unassembled WGS sequence"/>
</dbReference>
<dbReference type="EMBL" id="BRXS01000002">
    <property type="protein sequence ID" value="GLC25031.1"/>
    <property type="molecule type" value="Genomic_DNA"/>
</dbReference>
<name>A0AA37V695_9BACT</name>
<sequence>MDVATITMPPAEARAKLAEYQASRRLRSDAEYQQAVTAYTALAEGTPILILSQVIADAPRDARGRPHLAIARADRRQVKYENAPWRLGAGWERFDSDFVRTRGPAARDATIDVQTRREPTGYVSGYAMVPMVPPAVATGHDLTQRFILWEVEAWADRQIGVQPDRDPYLLTRIAPDCYAVVGEWDLTDVERAIMRGRR</sequence>